<evidence type="ECO:0000256" key="1">
    <source>
        <dbReference type="SAM" id="MobiDB-lite"/>
    </source>
</evidence>
<feature type="compositionally biased region" description="Basic residues" evidence="1">
    <location>
        <begin position="21"/>
        <end position="30"/>
    </location>
</feature>
<sequence>MATRKKQQSTVDEATLSRTFKTPKRRKHTEKAKLDLTVLLSETPDNCIDTQWESLPPTGRELP</sequence>
<feature type="region of interest" description="Disordered" evidence="1">
    <location>
        <begin position="1"/>
        <end position="30"/>
    </location>
</feature>
<accession>A0ABS3AQ36</accession>
<keyword evidence="3" id="KW-1185">Reference proteome</keyword>
<dbReference type="EMBL" id="JADEVO010000083">
    <property type="protein sequence ID" value="MBN3968801.1"/>
    <property type="molecule type" value="Genomic_DNA"/>
</dbReference>
<dbReference type="Proteomes" id="UP000772591">
    <property type="component" value="Unassembled WGS sequence"/>
</dbReference>
<organism evidence="2 3">
    <name type="scientific">Pseudomonas gregormendelii</name>
    <dbReference type="NCBI Taxonomy" id="1628277"/>
    <lineage>
        <taxon>Bacteria</taxon>
        <taxon>Pseudomonadati</taxon>
        <taxon>Pseudomonadota</taxon>
        <taxon>Gammaproteobacteria</taxon>
        <taxon>Pseudomonadales</taxon>
        <taxon>Pseudomonadaceae</taxon>
        <taxon>Pseudomonas</taxon>
    </lineage>
</organism>
<evidence type="ECO:0000313" key="3">
    <source>
        <dbReference type="Proteomes" id="UP000772591"/>
    </source>
</evidence>
<evidence type="ECO:0000313" key="2">
    <source>
        <dbReference type="EMBL" id="MBN3968801.1"/>
    </source>
</evidence>
<feature type="compositionally biased region" description="Polar residues" evidence="1">
    <location>
        <begin position="8"/>
        <end position="20"/>
    </location>
</feature>
<comment type="caution">
    <text evidence="2">The sequence shown here is derived from an EMBL/GenBank/DDBJ whole genome shotgun (WGS) entry which is preliminary data.</text>
</comment>
<reference evidence="2 3" key="1">
    <citation type="journal article" date="2021" name="Int. J. Syst. Evol. Microbiol.">
        <title>Pseudomonas piscium sp. nov., Pseudomonas pisciculturae sp. nov., Pseudomonas mucoides sp. nov. and Pseudomonas neuropathica sp. nov. isolated from rainbow trout.</title>
        <authorList>
            <person name="Duman M."/>
            <person name="Mulet M."/>
            <person name="Altun S."/>
            <person name="Saticioglu I.B."/>
            <person name="Gomila M."/>
            <person name="Lalucat J."/>
            <person name="Garcia-Valdes E."/>
        </authorList>
    </citation>
    <scope>NUCLEOTIDE SEQUENCE [LARGE SCALE GENOMIC DNA]</scope>
    <source>
        <strain evidence="2 3">LMG 28632</strain>
    </source>
</reference>
<gene>
    <name evidence="2" type="ORF">IMW75_26525</name>
</gene>
<protein>
    <submittedName>
        <fullName evidence="2">Uncharacterized protein</fullName>
    </submittedName>
</protein>
<name>A0ABS3AQ36_9PSED</name>
<proteinExistence type="predicted"/>